<dbReference type="RefSeq" id="WP_254571026.1">
    <property type="nucleotide sequence ID" value="NZ_CP098502.1"/>
</dbReference>
<organism evidence="1 2">
    <name type="scientific">Paraconexibacter antarcticus</name>
    <dbReference type="NCBI Taxonomy" id="2949664"/>
    <lineage>
        <taxon>Bacteria</taxon>
        <taxon>Bacillati</taxon>
        <taxon>Actinomycetota</taxon>
        <taxon>Thermoleophilia</taxon>
        <taxon>Solirubrobacterales</taxon>
        <taxon>Paraconexibacteraceae</taxon>
        <taxon>Paraconexibacter</taxon>
    </lineage>
</organism>
<dbReference type="Proteomes" id="UP001056035">
    <property type="component" value="Chromosome"/>
</dbReference>
<evidence type="ECO:0000313" key="2">
    <source>
        <dbReference type="Proteomes" id="UP001056035"/>
    </source>
</evidence>
<gene>
    <name evidence="1" type="ORF">NBH00_23650</name>
</gene>
<evidence type="ECO:0000313" key="1">
    <source>
        <dbReference type="EMBL" id="UTI64320.1"/>
    </source>
</evidence>
<proteinExistence type="predicted"/>
<sequence length="297" mass="30571">MPIFEGRTAAGAATEYIVTESSDKADAAARGVTFAPKLKLALGTKAVQTVTKDGDVVTFPGTVDFSPKSSLVPNKKTGFPPVSFRPGSVGDATYSPLITTGDGIVLDAPQIANDTGQGDYVVSVDRAAKSAVLNAFGGYVNGRFNLYIRTDGSDPLLASLESTTFAKNLAAAPGIGSNADTSSRSAISPIVNGPLGKKNPRRQGLQSALLGQGQPLNVEQEPAGSPAYSPLWDVTPVVWTKKAMKAHKVTLIKSSAQIADLAAKGYVTSLGAKKANPGLGGLKAIGFVSNCSIVSVY</sequence>
<keyword evidence="2" id="KW-1185">Reference proteome</keyword>
<protein>
    <submittedName>
        <fullName evidence="1">Uncharacterized protein</fullName>
    </submittedName>
</protein>
<dbReference type="EMBL" id="CP098502">
    <property type="protein sequence ID" value="UTI64320.1"/>
    <property type="molecule type" value="Genomic_DNA"/>
</dbReference>
<accession>A0ABY5DUI7</accession>
<reference evidence="1 2" key="1">
    <citation type="submission" date="2022-06" db="EMBL/GenBank/DDBJ databases">
        <title>Paraconexibacter antarcticus.</title>
        <authorList>
            <person name="Kim C.S."/>
        </authorList>
    </citation>
    <scope>NUCLEOTIDE SEQUENCE [LARGE SCALE GENOMIC DNA]</scope>
    <source>
        <strain evidence="1 2">02-257</strain>
    </source>
</reference>
<name>A0ABY5DUI7_9ACTN</name>